<accession>A0A5M6ITU0</accession>
<dbReference type="InterPro" id="IPR007197">
    <property type="entry name" value="rSAM"/>
</dbReference>
<evidence type="ECO:0000256" key="1">
    <source>
        <dbReference type="ARBA" id="ARBA00001966"/>
    </source>
</evidence>
<evidence type="ECO:0000313" key="8">
    <source>
        <dbReference type="Proteomes" id="UP000325255"/>
    </source>
</evidence>
<keyword evidence="2" id="KW-0949">S-adenosyl-L-methionine</keyword>
<dbReference type="InterPro" id="IPR058240">
    <property type="entry name" value="rSAM_sf"/>
</dbReference>
<evidence type="ECO:0000256" key="5">
    <source>
        <dbReference type="ARBA" id="ARBA00023014"/>
    </source>
</evidence>
<dbReference type="SMART" id="SM00729">
    <property type="entry name" value="Elp3"/>
    <property type="match status" value="1"/>
</dbReference>
<dbReference type="InterPro" id="IPR013785">
    <property type="entry name" value="Aldolase_TIM"/>
</dbReference>
<dbReference type="GO" id="GO:0046872">
    <property type="term" value="F:metal ion binding"/>
    <property type="evidence" value="ECO:0007669"/>
    <property type="project" value="UniProtKB-KW"/>
</dbReference>
<dbReference type="Gene3D" id="3.20.20.70">
    <property type="entry name" value="Aldolase class I"/>
    <property type="match status" value="1"/>
</dbReference>
<keyword evidence="5" id="KW-0411">Iron-sulfur</keyword>
<organism evidence="7 8">
    <name type="scientific">Rhodovastum atsumiense</name>
    <dbReference type="NCBI Taxonomy" id="504468"/>
    <lineage>
        <taxon>Bacteria</taxon>
        <taxon>Pseudomonadati</taxon>
        <taxon>Pseudomonadota</taxon>
        <taxon>Alphaproteobacteria</taxon>
        <taxon>Acetobacterales</taxon>
        <taxon>Acetobacteraceae</taxon>
        <taxon>Rhodovastum</taxon>
    </lineage>
</organism>
<comment type="caution">
    <text evidence="7">The sequence shown here is derived from an EMBL/GenBank/DDBJ whole genome shotgun (WGS) entry which is preliminary data.</text>
</comment>
<keyword evidence="4" id="KW-0408">Iron</keyword>
<dbReference type="EMBL" id="VWPK01000018">
    <property type="protein sequence ID" value="KAA5611726.1"/>
    <property type="molecule type" value="Genomic_DNA"/>
</dbReference>
<evidence type="ECO:0000256" key="4">
    <source>
        <dbReference type="ARBA" id="ARBA00023004"/>
    </source>
</evidence>
<dbReference type="GO" id="GO:0051536">
    <property type="term" value="F:iron-sulfur cluster binding"/>
    <property type="evidence" value="ECO:0007669"/>
    <property type="project" value="UniProtKB-KW"/>
</dbReference>
<dbReference type="Pfam" id="PF04055">
    <property type="entry name" value="Radical_SAM"/>
    <property type="match status" value="1"/>
</dbReference>
<evidence type="ECO:0000259" key="6">
    <source>
        <dbReference type="SMART" id="SM00729"/>
    </source>
</evidence>
<proteinExistence type="predicted"/>
<dbReference type="AlphaFoldDB" id="A0A5M6ITU0"/>
<evidence type="ECO:0000256" key="2">
    <source>
        <dbReference type="ARBA" id="ARBA00022691"/>
    </source>
</evidence>
<dbReference type="OrthoDB" id="5495221at2"/>
<reference evidence="7 8" key="1">
    <citation type="submission" date="2019-09" db="EMBL/GenBank/DDBJ databases">
        <title>Genome sequence of Rhodovastum atsumiense, a diverse member of the Acetobacteraceae family of non-sulfur purple photosynthetic bacteria.</title>
        <authorList>
            <person name="Meyer T."/>
            <person name="Kyndt J."/>
        </authorList>
    </citation>
    <scope>NUCLEOTIDE SEQUENCE [LARGE SCALE GENOMIC DNA]</scope>
    <source>
        <strain evidence="7 8">DSM 21279</strain>
    </source>
</reference>
<gene>
    <name evidence="7" type="ORF">F1189_13085</name>
</gene>
<dbReference type="Proteomes" id="UP000325255">
    <property type="component" value="Unassembled WGS sequence"/>
</dbReference>
<keyword evidence="8" id="KW-1185">Reference proteome</keyword>
<sequence>MSSCFPDVAPGRLRALAPGAGSPGLVRVSTAAAITLGVLRQQMQRCGFTRCLNLLLAYPEEPGVECHGCGLAWSGDAAGCGATETEWPWLSLDALITRVATDPTLPFERICIAMGPHPRAAEDTLTVLRRWTEAVPAMPISVLANPAIMRPGDVETLAQAGAGIFAVALEAATPELFARHRGCGHGWEQYWETFGRARMVFGPGRIGMHLTVGMGETDRDILALCRDLHAIGGHSHLSCFSPPPGVRLHEHMVPSRRRWRRLQLARYLLEYQDHGFGALAFDAEGGLVRFGLDGITLERIVRSGVPFRTSGCPGATREDLSVCERPYGDGPPWDIASYPFALNGGDIRRVLRQLGALE</sequence>
<dbReference type="RefSeq" id="WP_150041267.1">
    <property type="nucleotide sequence ID" value="NZ_OW485601.1"/>
</dbReference>
<evidence type="ECO:0000313" key="7">
    <source>
        <dbReference type="EMBL" id="KAA5611726.1"/>
    </source>
</evidence>
<dbReference type="CDD" id="cd01335">
    <property type="entry name" value="Radical_SAM"/>
    <property type="match status" value="1"/>
</dbReference>
<keyword evidence="3" id="KW-0479">Metal-binding</keyword>
<dbReference type="SUPFAM" id="SSF102114">
    <property type="entry name" value="Radical SAM enzymes"/>
    <property type="match status" value="1"/>
</dbReference>
<dbReference type="InterPro" id="IPR006638">
    <property type="entry name" value="Elp3/MiaA/NifB-like_rSAM"/>
</dbReference>
<feature type="domain" description="Elp3/MiaA/NifB-like radical SAM core" evidence="6">
    <location>
        <begin position="34"/>
        <end position="267"/>
    </location>
</feature>
<evidence type="ECO:0000256" key="3">
    <source>
        <dbReference type="ARBA" id="ARBA00022723"/>
    </source>
</evidence>
<comment type="cofactor">
    <cofactor evidence="1">
        <name>[4Fe-4S] cluster</name>
        <dbReference type="ChEBI" id="CHEBI:49883"/>
    </cofactor>
</comment>
<dbReference type="GO" id="GO:0003824">
    <property type="term" value="F:catalytic activity"/>
    <property type="evidence" value="ECO:0007669"/>
    <property type="project" value="InterPro"/>
</dbReference>
<name>A0A5M6ITU0_9PROT</name>
<protein>
    <submittedName>
        <fullName evidence="7">Radical SAM protein</fullName>
    </submittedName>
</protein>